<feature type="compositionally biased region" description="Low complexity" evidence="2">
    <location>
        <begin position="497"/>
        <end position="550"/>
    </location>
</feature>
<feature type="region of interest" description="Disordered" evidence="2">
    <location>
        <begin position="239"/>
        <end position="280"/>
    </location>
</feature>
<proteinExistence type="predicted"/>
<keyword evidence="1" id="KW-0175">Coiled coil</keyword>
<feature type="compositionally biased region" description="Polar residues" evidence="2">
    <location>
        <begin position="173"/>
        <end position="191"/>
    </location>
</feature>
<feature type="compositionally biased region" description="Basic and acidic residues" evidence="2">
    <location>
        <begin position="652"/>
        <end position="661"/>
    </location>
</feature>
<dbReference type="InterPro" id="IPR003103">
    <property type="entry name" value="BAG_domain"/>
</dbReference>
<dbReference type="InterPro" id="IPR036533">
    <property type="entry name" value="BAG_dom_sf"/>
</dbReference>
<dbReference type="Gene3D" id="1.20.58.120">
    <property type="entry name" value="BAG domain"/>
    <property type="match status" value="1"/>
</dbReference>
<evidence type="ECO:0000313" key="5">
    <source>
        <dbReference type="Proteomes" id="UP000703269"/>
    </source>
</evidence>
<feature type="region of interest" description="Disordered" evidence="2">
    <location>
        <begin position="407"/>
        <end position="430"/>
    </location>
</feature>
<accession>A0A9P3G6Y4</accession>
<protein>
    <recommendedName>
        <fullName evidence="3">BAG domain-containing protein</fullName>
    </recommendedName>
</protein>
<evidence type="ECO:0000256" key="2">
    <source>
        <dbReference type="SAM" id="MobiDB-lite"/>
    </source>
</evidence>
<dbReference type="GO" id="GO:0051087">
    <property type="term" value="F:protein-folding chaperone binding"/>
    <property type="evidence" value="ECO:0007669"/>
    <property type="project" value="InterPro"/>
</dbReference>
<feature type="compositionally biased region" description="Polar residues" evidence="2">
    <location>
        <begin position="589"/>
        <end position="605"/>
    </location>
</feature>
<organism evidence="4 5">
    <name type="scientific">Phanerochaete sordida</name>
    <dbReference type="NCBI Taxonomy" id="48140"/>
    <lineage>
        <taxon>Eukaryota</taxon>
        <taxon>Fungi</taxon>
        <taxon>Dikarya</taxon>
        <taxon>Basidiomycota</taxon>
        <taxon>Agaricomycotina</taxon>
        <taxon>Agaricomycetes</taxon>
        <taxon>Polyporales</taxon>
        <taxon>Phanerochaetaceae</taxon>
        <taxon>Phanerochaete</taxon>
    </lineage>
</organism>
<feature type="region of interest" description="Disordered" evidence="2">
    <location>
        <begin position="491"/>
        <end position="661"/>
    </location>
</feature>
<dbReference type="OrthoDB" id="333905at2759"/>
<evidence type="ECO:0000313" key="4">
    <source>
        <dbReference type="EMBL" id="GJE88964.1"/>
    </source>
</evidence>
<evidence type="ECO:0000256" key="1">
    <source>
        <dbReference type="SAM" id="Coils"/>
    </source>
</evidence>
<dbReference type="AlphaFoldDB" id="A0A9P3G6Y4"/>
<reference evidence="4 5" key="1">
    <citation type="submission" date="2021-08" db="EMBL/GenBank/DDBJ databases">
        <title>Draft Genome Sequence of Phanerochaete sordida strain YK-624.</title>
        <authorList>
            <person name="Mori T."/>
            <person name="Dohra H."/>
            <person name="Suzuki T."/>
            <person name="Kawagishi H."/>
            <person name="Hirai H."/>
        </authorList>
    </citation>
    <scope>NUCLEOTIDE SEQUENCE [LARGE SCALE GENOMIC DNA]</scope>
    <source>
        <strain evidence="4 5">YK-624</strain>
    </source>
</reference>
<feature type="compositionally biased region" description="Polar residues" evidence="2">
    <location>
        <begin position="257"/>
        <end position="268"/>
    </location>
</feature>
<feature type="coiled-coil region" evidence="1">
    <location>
        <begin position="108"/>
        <end position="149"/>
    </location>
</feature>
<dbReference type="SUPFAM" id="SSF63491">
    <property type="entry name" value="BAG domain"/>
    <property type="match status" value="1"/>
</dbReference>
<sequence length="693" mass="74571">MFVLTPASAIHAGYPACQAYNYERAAEAAVHRAAYDYAVAQARAEALREQQRAEQERRYREAALREQAHRRAQAAEFLEALYEREHALYYGETYSLIDAERYRRRAELDAARRRAELIQQRQEAERARAAAIARKRAEAERIREAQRREQEHWIALLTRQFGGAEIAEKPAASGSSQAAPTNVQPQPTSVKSELKRRLESEADDEVRETLEHLLSELVGAVPAAKKAKVDKGKARETPAVPFNFSKSQPEAPAKPATPSSFTIPVNTPSPAPATEGADLHRTPAMTPTQAQEAKDRREAAQGRTLSLGTIARIEESLRALESSFVFPTDLDLDLDLARTANGWDSDSETELAYTPRNKPVHAYEHALNGLLAQLDAVESFGDDAVRGRRKEVVHEVERALRAIGRRVEESRERARTPVAEEHSVSIPIQDAAEKVEVEAAAEVADDATPAPVETLTASAPATVEPTEAPSTEPVAAAEVESPEIVMQDVQPAPADNVPSDSAPSVEPASEPAAADVIDTAPVETAPAEGTTPAVETPTPEPAVVEASVESAAEKAAEIPAPAPEPAAAEPTVDADTPSLEDSVIHEETATSQPPAETQSVPSDDSTPAPESAPAADVVAAEETHEPSSPAPSSPTPSDDTFLLASNPIPDPAPHKPADEPVVVEKPEEDLDIIEADEVLSELNEAEWSDIEAH</sequence>
<feature type="region of interest" description="Disordered" evidence="2">
    <location>
        <begin position="168"/>
        <end position="202"/>
    </location>
</feature>
<feature type="compositionally biased region" description="Basic and acidic residues" evidence="2">
    <location>
        <begin position="407"/>
        <end position="423"/>
    </location>
</feature>
<dbReference type="Pfam" id="PF02179">
    <property type="entry name" value="BAG"/>
    <property type="match status" value="1"/>
</dbReference>
<feature type="domain" description="BAG" evidence="3">
    <location>
        <begin position="362"/>
        <end position="401"/>
    </location>
</feature>
<dbReference type="Proteomes" id="UP000703269">
    <property type="component" value="Unassembled WGS sequence"/>
</dbReference>
<name>A0A9P3G6Y4_9APHY</name>
<gene>
    <name evidence="4" type="ORF">PsYK624_050520</name>
</gene>
<keyword evidence="5" id="KW-1185">Reference proteome</keyword>
<dbReference type="EMBL" id="BPQB01000011">
    <property type="protein sequence ID" value="GJE88964.1"/>
    <property type="molecule type" value="Genomic_DNA"/>
</dbReference>
<evidence type="ECO:0000259" key="3">
    <source>
        <dbReference type="Pfam" id="PF02179"/>
    </source>
</evidence>
<comment type="caution">
    <text evidence="4">The sequence shown here is derived from an EMBL/GenBank/DDBJ whole genome shotgun (WGS) entry which is preliminary data.</text>
</comment>